<dbReference type="EMBL" id="JAAFOW010003207">
    <property type="protein sequence ID" value="KAF5255386.1"/>
    <property type="molecule type" value="Genomic_DNA"/>
</dbReference>
<comment type="subcellular location">
    <subcellularLocation>
        <location evidence="1">Membrane</location>
        <topology evidence="1">Multi-pass membrane protein</topology>
    </subcellularLocation>
</comment>
<reference evidence="8" key="1">
    <citation type="submission" date="2020-02" db="EMBL/GenBank/DDBJ databases">
        <title>Identification and distribution of gene clusters putatively required for synthesis of sphingolipid metabolism inhibitors in phylogenetically diverse species of the filamentous fungus Fusarium.</title>
        <authorList>
            <person name="Kim H.-S."/>
            <person name="Busman M."/>
            <person name="Brown D.W."/>
            <person name="Divon H."/>
            <person name="Uhlig S."/>
            <person name="Proctor R.H."/>
        </authorList>
    </citation>
    <scope>NUCLEOTIDE SEQUENCE [LARGE SCALE GENOMIC DNA]</scope>
    <source>
        <strain evidence="8">NRRL 39464</strain>
    </source>
</reference>
<protein>
    <recommendedName>
        <fullName evidence="7">Rhodopsin domain-containing protein</fullName>
    </recommendedName>
</protein>
<feature type="transmembrane region" description="Helical" evidence="6">
    <location>
        <begin position="169"/>
        <end position="195"/>
    </location>
</feature>
<dbReference type="PANTHER" id="PTHR33048">
    <property type="entry name" value="PTH11-LIKE INTEGRAL MEMBRANE PROTEIN (AFU_ORTHOLOGUE AFUA_5G11245)"/>
    <property type="match status" value="1"/>
</dbReference>
<sequence>MTSCSAPVRHDAKHLSTITIILTIVSWVLLIQRFFCKILAKLPLGLDDWLVLVTAISCVASSTININHVLPSGLGRDVWTLKPDQIYQFGFYFYIVSVLYLFQVTTLKLAMLCLYLRIFPSEGIRKVIWGTAAIVCAFGVAFILASTTACRPISHIWNKWDGEHEGRCVDIALIAWTNAAISIVLSLWLIVIPLWKVRSLEMKRHKKVGVAIMFILGTFDTIVSILRLSSLISFRNNVNATLSYAQVIKWSTIEINVGLYCVCIPTLRLVLVEVYSKLLATPRALSVGNESGTSNSKRHVHGWPRNTIITSRIEMDPFGRERWQHGSGVNDNGDKIYLFRQALKPDNAIVRTKTSMVTYDETDEEELISSAQARQKDLRAGRSM</sequence>
<dbReference type="AlphaFoldDB" id="A0A8H4ZYX0"/>
<proteinExistence type="inferred from homology"/>
<name>A0A8H4ZYX0_FUSOX</name>
<keyword evidence="2 6" id="KW-0812">Transmembrane</keyword>
<feature type="transmembrane region" description="Helical" evidence="6">
    <location>
        <begin position="127"/>
        <end position="149"/>
    </location>
</feature>
<feature type="transmembrane region" description="Helical" evidence="6">
    <location>
        <begin position="91"/>
        <end position="115"/>
    </location>
</feature>
<evidence type="ECO:0000256" key="5">
    <source>
        <dbReference type="ARBA" id="ARBA00038359"/>
    </source>
</evidence>
<evidence type="ECO:0000259" key="7">
    <source>
        <dbReference type="Pfam" id="PF20684"/>
    </source>
</evidence>
<feature type="domain" description="Rhodopsin" evidence="7">
    <location>
        <begin position="33"/>
        <end position="271"/>
    </location>
</feature>
<keyword evidence="4 6" id="KW-0472">Membrane</keyword>
<feature type="transmembrane region" description="Helical" evidence="6">
    <location>
        <begin position="207"/>
        <end position="226"/>
    </location>
</feature>
<accession>A0A8H4ZYX0</accession>
<dbReference type="InterPro" id="IPR049326">
    <property type="entry name" value="Rhodopsin_dom_fungi"/>
</dbReference>
<keyword evidence="3 6" id="KW-1133">Transmembrane helix</keyword>
<dbReference type="Proteomes" id="UP000558688">
    <property type="component" value="Unassembled WGS sequence"/>
</dbReference>
<dbReference type="GO" id="GO:0016020">
    <property type="term" value="C:membrane"/>
    <property type="evidence" value="ECO:0007669"/>
    <property type="project" value="UniProtKB-SubCell"/>
</dbReference>
<feature type="transmembrane region" description="Helical" evidence="6">
    <location>
        <begin position="15"/>
        <end position="36"/>
    </location>
</feature>
<comment type="caution">
    <text evidence="8">The sequence shown here is derived from an EMBL/GenBank/DDBJ whole genome shotgun (WGS) entry which is preliminary data.</text>
</comment>
<comment type="similarity">
    <text evidence="5">Belongs to the SAT4 family.</text>
</comment>
<feature type="transmembrane region" description="Helical" evidence="6">
    <location>
        <begin position="48"/>
        <end position="71"/>
    </location>
</feature>
<evidence type="ECO:0000256" key="2">
    <source>
        <dbReference type="ARBA" id="ARBA00022692"/>
    </source>
</evidence>
<evidence type="ECO:0000256" key="6">
    <source>
        <dbReference type="SAM" id="Phobius"/>
    </source>
</evidence>
<gene>
    <name evidence="8" type="ORF">FOXYS1_14209</name>
</gene>
<dbReference type="InterPro" id="IPR052337">
    <property type="entry name" value="SAT4-like"/>
</dbReference>
<dbReference type="PANTHER" id="PTHR33048:SF143">
    <property type="entry name" value="EXTRACELLULAR MEMBRANE PROTEIN CFEM DOMAIN-CONTAINING PROTEIN-RELATED"/>
    <property type="match status" value="1"/>
</dbReference>
<evidence type="ECO:0000313" key="8">
    <source>
        <dbReference type="EMBL" id="KAF5255386.1"/>
    </source>
</evidence>
<evidence type="ECO:0000256" key="1">
    <source>
        <dbReference type="ARBA" id="ARBA00004141"/>
    </source>
</evidence>
<evidence type="ECO:0000256" key="4">
    <source>
        <dbReference type="ARBA" id="ARBA00023136"/>
    </source>
</evidence>
<dbReference type="Pfam" id="PF20684">
    <property type="entry name" value="Fung_rhodopsin"/>
    <property type="match status" value="1"/>
</dbReference>
<evidence type="ECO:0000256" key="3">
    <source>
        <dbReference type="ARBA" id="ARBA00022989"/>
    </source>
</evidence>
<evidence type="ECO:0000313" key="9">
    <source>
        <dbReference type="Proteomes" id="UP000558688"/>
    </source>
</evidence>
<organism evidence="8 9">
    <name type="scientific">Fusarium oxysporum</name>
    <name type="common">Fusarium vascular wilt</name>
    <dbReference type="NCBI Taxonomy" id="5507"/>
    <lineage>
        <taxon>Eukaryota</taxon>
        <taxon>Fungi</taxon>
        <taxon>Dikarya</taxon>
        <taxon>Ascomycota</taxon>
        <taxon>Pezizomycotina</taxon>
        <taxon>Sordariomycetes</taxon>
        <taxon>Hypocreomycetidae</taxon>
        <taxon>Hypocreales</taxon>
        <taxon>Nectriaceae</taxon>
        <taxon>Fusarium</taxon>
        <taxon>Fusarium oxysporum species complex</taxon>
    </lineage>
</organism>